<evidence type="ECO:0000313" key="3">
    <source>
        <dbReference type="Proteomes" id="UP000537141"/>
    </source>
</evidence>
<gene>
    <name evidence="2" type="ORF">HNQ55_003377</name>
</gene>
<dbReference type="GO" id="GO:0035438">
    <property type="term" value="F:cyclic-di-GMP binding"/>
    <property type="evidence" value="ECO:0007669"/>
    <property type="project" value="InterPro"/>
</dbReference>
<dbReference type="AlphaFoldDB" id="A0A7X0TV63"/>
<comment type="caution">
    <text evidence="2">The sequence shown here is derived from an EMBL/GenBank/DDBJ whole genome shotgun (WGS) entry which is preliminary data.</text>
</comment>
<dbReference type="SUPFAM" id="SSF141371">
    <property type="entry name" value="PilZ domain-like"/>
    <property type="match status" value="1"/>
</dbReference>
<dbReference type="RefSeq" id="WP_184426324.1">
    <property type="nucleotide sequence ID" value="NZ_AP027362.1"/>
</dbReference>
<dbReference type="InterPro" id="IPR009875">
    <property type="entry name" value="PilZ_domain"/>
</dbReference>
<protein>
    <recommendedName>
        <fullName evidence="1">PilZ domain-containing protein</fullName>
    </recommendedName>
</protein>
<evidence type="ECO:0000259" key="1">
    <source>
        <dbReference type="Pfam" id="PF07238"/>
    </source>
</evidence>
<name>A0A7X0TV63_9GAMM</name>
<sequence>MNKDFSKHQHIIDDFKGAVSSSDFESKFAEATKTLDKTERFLLKMEIKRLANPCTRLIDLRGHVNGVCRPYEDEGRVHFIDDVAIKLFEENVALYGGYTFGVYEALMNTENNFRVMYQNEKSNPQQTPAVANTFTKTKILEKTQYPAKLYQYGPYFDRKEERMNFAIPISVRLKGDKGYDGVSSDISANGCKFRFSKTHELKVNQVITIYFKGLEEEFPFKDEQYFDYEVMNIQQAENHQFIGVQRVYVGDEARDTFRKFLVNFIQCSKRRYKVNLDNTIAALQSRTFEHFSVPKSNELPIFMHDVNGVTLPKYALTCHNNQSIYQYWQDERNTSTLHYLITPERLARLKRAQRAGHALYVYSFIHQSQGKSYFYTADNIQLSEDKTFMADFLGFASHKSDFNITQLTGLEVDSDYSHSPLTLSNIDDKQTQYLNALPPEDIQKSIETLSYLVVANEISDNETLHEYKQLSADQINTTKLKSFGHKRLTQGLVVEDVGINYKNQRTESRFFYKTPVIAESAGIKWLGKSEDFSASGLKLTLDKPSTLKNGDILQVSFPNLQKITSTFDLKGLPYEVIRINKKKNTLNLRVYVAKHKHIGRSFFKALIEKNKEKLTHDEYAMMNPELGKALRNIYSRSLMTPSLIIQTSGSRYKIEVITCNSEHEKLINYCAQLSDRSRLYNLYPILNNLQATTLMHSTLKKVKAGDIPIVDVLYISINTNKDFVDQAVTTKLGSELPTQALKKQFIHEALKKGDFLCVQVKLSRTDRPDMEYLNPELSYISGYAIHRGKQLEQQIWSVAGVVQLLDITQEAMLRCQVIPVEE</sequence>
<feature type="domain" description="PilZ" evidence="1">
    <location>
        <begin position="158"/>
        <end position="260"/>
    </location>
</feature>
<evidence type="ECO:0000313" key="2">
    <source>
        <dbReference type="EMBL" id="MBB6544844.1"/>
    </source>
</evidence>
<accession>A0A7X0TV63</accession>
<reference evidence="2 3" key="1">
    <citation type="submission" date="2020-08" db="EMBL/GenBank/DDBJ databases">
        <title>Genomic Encyclopedia of Type Strains, Phase IV (KMG-IV): sequencing the most valuable type-strain genomes for metagenomic binning, comparative biology and taxonomic classification.</title>
        <authorList>
            <person name="Goeker M."/>
        </authorList>
    </citation>
    <scope>NUCLEOTIDE SEQUENCE [LARGE SCALE GENOMIC DNA]</scope>
    <source>
        <strain evidence="2 3">DSM 26287</strain>
    </source>
</reference>
<feature type="domain" description="PilZ" evidence="1">
    <location>
        <begin position="503"/>
        <end position="586"/>
    </location>
</feature>
<dbReference type="Pfam" id="PF07238">
    <property type="entry name" value="PilZ"/>
    <property type="match status" value="2"/>
</dbReference>
<dbReference type="Proteomes" id="UP000537141">
    <property type="component" value="Unassembled WGS sequence"/>
</dbReference>
<dbReference type="EMBL" id="JACHHU010000037">
    <property type="protein sequence ID" value="MBB6544844.1"/>
    <property type="molecule type" value="Genomic_DNA"/>
</dbReference>
<organism evidence="2 3">
    <name type="scientific">Thalassotalea piscium</name>
    <dbReference type="NCBI Taxonomy" id="1230533"/>
    <lineage>
        <taxon>Bacteria</taxon>
        <taxon>Pseudomonadati</taxon>
        <taxon>Pseudomonadota</taxon>
        <taxon>Gammaproteobacteria</taxon>
        <taxon>Alteromonadales</taxon>
        <taxon>Colwelliaceae</taxon>
        <taxon>Thalassotalea</taxon>
    </lineage>
</organism>
<dbReference type="Gene3D" id="2.40.10.220">
    <property type="entry name" value="predicted glycosyltransferase like domains"/>
    <property type="match status" value="1"/>
</dbReference>
<keyword evidence="3" id="KW-1185">Reference proteome</keyword>
<proteinExistence type="predicted"/>